<evidence type="ECO:0000256" key="4">
    <source>
        <dbReference type="ARBA" id="ARBA00022475"/>
    </source>
</evidence>
<evidence type="ECO:0000313" key="15">
    <source>
        <dbReference type="Proteomes" id="UP000761534"/>
    </source>
</evidence>
<dbReference type="CDD" id="cd18578">
    <property type="entry name" value="ABC_6TM_Pgp_ABCB1_D2_like"/>
    <property type="match status" value="1"/>
</dbReference>
<evidence type="ECO:0000259" key="13">
    <source>
        <dbReference type="PROSITE" id="PS50929"/>
    </source>
</evidence>
<dbReference type="EMBL" id="SWFS01000182">
    <property type="protein sequence ID" value="KAA8915160.1"/>
    <property type="molecule type" value="Genomic_DNA"/>
</dbReference>
<dbReference type="PROSITE" id="PS50893">
    <property type="entry name" value="ABC_TRANSPORTER_2"/>
    <property type="match status" value="2"/>
</dbReference>
<dbReference type="PROSITE" id="PS50929">
    <property type="entry name" value="ABC_TM1F"/>
    <property type="match status" value="2"/>
</dbReference>
<evidence type="ECO:0000256" key="11">
    <source>
        <dbReference type="SAM" id="Phobius"/>
    </source>
</evidence>
<feature type="domain" description="ABC transmembrane type-1" evidence="13">
    <location>
        <begin position="752"/>
        <end position="1041"/>
    </location>
</feature>
<evidence type="ECO:0000256" key="7">
    <source>
        <dbReference type="ARBA" id="ARBA00022840"/>
    </source>
</evidence>
<keyword evidence="6" id="KW-0547">Nucleotide-binding</keyword>
<dbReference type="FunFam" id="1.20.1560.10:FF:000102">
    <property type="entry name" value="ABC multidrug transporter Mdr1"/>
    <property type="match status" value="1"/>
</dbReference>
<evidence type="ECO:0000256" key="10">
    <source>
        <dbReference type="SAM" id="MobiDB-lite"/>
    </source>
</evidence>
<feature type="transmembrane region" description="Helical" evidence="11">
    <location>
        <begin position="981"/>
        <end position="1001"/>
    </location>
</feature>
<sequence>MTSAQNTANDRPPPPEEERIQVENEKIQQAPPSTSSSDNEKSEKKKKKKGKKGDKEKEEEVDPFAHLPPEEAEILKRQVDIPKTKVSYKTLYRYATKKDIAILILGYFSSIVSGAALPMFTLVFGDLTQKFSDFFTSPNPDPNEFQDAINHSTLYFFYLGIGIIVFTFIDTFIHVDRGEVLASRIRQHYLAGVLRQNIAYFDKLGAGEVTTRITNDTNAIQEGISEKAGLIANGIATFVCAFVIGFAKNWKLAFILISVVVCIVMVMGVGTMFIIRYTTRGVVAYGKGSTVAEETLSAIRTTMAFGSQDRLTEKFDTHLKATLKQGILKGRSLSVMIACIWSTIYMTYALAFWQGSRFIAWGDTDLNGVITTIMAMMIGAFVLGNVSPSFQAIGKAMASASKIFEAIDRVPYVDSSSDEGKKLENVRGDIELKDVKFIYPSRPDVTVLENMNLSIKEGETVALVGMSGSGKSTIVGLIERFYDPVKGDITVDGHDVRDLNVRWLRQQVSLVSQEPTLFAVSIYENICYGLIGTEHENASEEKKRELVIEACKQANAWDFIQNMTEGVDTNVGERGFLMSGGQKQRIAIARAIISSPKILLLDEATSALDTKSEGIVQDALDRAAKDRTTIVIAHRLSTIKDADKIVVMSKGKIIEMGNHRELVAKEGAYARLVEAQRISSENTETSDTDEPTDSDGYDVPKPLIQEDEMPLQKTATSKSVSSQILESQSAPEEGPKRSLLDHFKLSEKWNIFIGSGFSLLCGFGYPALSILFAKVINALMVPPSMYGQMRHDINVFTGYFFMIGVILFFCYNAMIGNLSYASEKLVRKIRYHVFRQYLRMDVAFFDKDENTTGALTSTLAKDAQAVEGLGGATLGQILQSIVTLVAGIIVAIAFNWRLGLVCTSTVPVLVGCGFARFWVLARLQERAKKVYEDSGSYACESISAIRTVASLTREQGVWKTYKDRVEGQVSASRRAVARSGFLYGLSQGLTPWVMGLGFWYGSTLLKDGTSSPFQFFVAFSCVVFGAQSAGSVFSFSPDMGKAKQAAVNISKILDVVPKIDTWSTTGKELDDSAVEGNIEFKNIHFRYPTRPHVPVLRGLNLKINKGQYVALVGSSGCGKSTTIQLMERFYDPLSGTVTLDGEDISTMNINSYRKQVALVQQEPVLYSGSIRENIMLGTNEADVTEEMMHEAAKKANIHDFVMSLPDGYDTFCGAKGGLLSGGQKQRVAIARALIRNPKVLLLDEATSALDSESEKIVQTALDEAAKGRTTIAVAHRLSTIQNADMIYVFDNGKICEAGTHSQLTAKKGKYYELVQMQSLDHDLLWAITRNQNAYLVKRRESGGLQLSTDPLNPAGKNSFSQSGLVNEKSVGVIRTPEGNIQLLSKTAKNANKPAKAVAVSTFKPHASGRRVAAAASKAAAGYREDLRKDVVIKASALARVDKPKKTRAAKTNGRR</sequence>
<comment type="caution">
    <text evidence="14">The sequence shown here is derived from an EMBL/GenBank/DDBJ whole genome shotgun (WGS) entry which is preliminary data.</text>
</comment>
<name>A0A642V588_9ASCO</name>
<feature type="transmembrane region" description="Helical" evidence="11">
    <location>
        <begin position="751"/>
        <end position="776"/>
    </location>
</feature>
<dbReference type="Gene3D" id="3.30.390.110">
    <property type="match status" value="1"/>
</dbReference>
<evidence type="ECO:0000259" key="12">
    <source>
        <dbReference type="PROSITE" id="PS50893"/>
    </source>
</evidence>
<dbReference type="SMART" id="SM00382">
    <property type="entry name" value="AAA"/>
    <property type="match status" value="2"/>
</dbReference>
<dbReference type="InterPro" id="IPR036640">
    <property type="entry name" value="ABC1_TM_sf"/>
</dbReference>
<dbReference type="CDD" id="cd03249">
    <property type="entry name" value="ABC_MTABC3_MDL1_MDL2"/>
    <property type="match status" value="2"/>
</dbReference>
<feature type="transmembrane region" description="Helical" evidence="11">
    <location>
        <begin position="155"/>
        <end position="175"/>
    </location>
</feature>
<dbReference type="GO" id="GO:0090374">
    <property type="term" value="P:oligopeptide export from mitochondrion"/>
    <property type="evidence" value="ECO:0007669"/>
    <property type="project" value="TreeGrafter"/>
</dbReference>
<keyword evidence="4" id="KW-1003">Cell membrane</keyword>
<keyword evidence="8 11" id="KW-1133">Transmembrane helix</keyword>
<feature type="domain" description="ABC transporter" evidence="12">
    <location>
        <begin position="430"/>
        <end position="675"/>
    </location>
</feature>
<feature type="transmembrane region" description="Helical" evidence="11">
    <location>
        <begin position="796"/>
        <end position="820"/>
    </location>
</feature>
<evidence type="ECO:0000256" key="6">
    <source>
        <dbReference type="ARBA" id="ARBA00022741"/>
    </source>
</evidence>
<dbReference type="Pfam" id="PF00664">
    <property type="entry name" value="ABC_membrane"/>
    <property type="match status" value="2"/>
</dbReference>
<evidence type="ECO:0000313" key="14">
    <source>
        <dbReference type="EMBL" id="KAA8915160.1"/>
    </source>
</evidence>
<feature type="transmembrane region" description="Helical" evidence="11">
    <location>
        <begin position="333"/>
        <end position="354"/>
    </location>
</feature>
<dbReference type="PROSITE" id="PS00211">
    <property type="entry name" value="ABC_TRANSPORTER_1"/>
    <property type="match status" value="2"/>
</dbReference>
<feature type="compositionally biased region" description="Acidic residues" evidence="10">
    <location>
        <begin position="684"/>
        <end position="696"/>
    </location>
</feature>
<dbReference type="CDD" id="cd18577">
    <property type="entry name" value="ABC_6TM_Pgp_ABCB1_D1_like"/>
    <property type="match status" value="1"/>
</dbReference>
<dbReference type="InterPro" id="IPR017871">
    <property type="entry name" value="ABC_transporter-like_CS"/>
</dbReference>
<keyword evidence="5 11" id="KW-0812">Transmembrane</keyword>
<gene>
    <name evidence="14" type="ORF">TRICI_002705</name>
</gene>
<comment type="similarity">
    <text evidence="2">Belongs to the ABC transporter superfamily. ABCB family. Multidrug resistance exporter (TC 3.A.1.201) subfamily.</text>
</comment>
<dbReference type="GO" id="GO:0005743">
    <property type="term" value="C:mitochondrial inner membrane"/>
    <property type="evidence" value="ECO:0007669"/>
    <property type="project" value="TreeGrafter"/>
</dbReference>
<keyword evidence="3" id="KW-0813">Transport</keyword>
<dbReference type="SUPFAM" id="SSF90123">
    <property type="entry name" value="ABC transporter transmembrane region"/>
    <property type="match status" value="2"/>
</dbReference>
<keyword evidence="9 11" id="KW-0472">Membrane</keyword>
<organism evidence="14 15">
    <name type="scientific">Trichomonascus ciferrii</name>
    <dbReference type="NCBI Taxonomy" id="44093"/>
    <lineage>
        <taxon>Eukaryota</taxon>
        <taxon>Fungi</taxon>
        <taxon>Dikarya</taxon>
        <taxon>Ascomycota</taxon>
        <taxon>Saccharomycotina</taxon>
        <taxon>Dipodascomycetes</taxon>
        <taxon>Dipodascales</taxon>
        <taxon>Trichomonascaceae</taxon>
        <taxon>Trichomonascus</taxon>
        <taxon>Trichomonascus ciferrii complex</taxon>
    </lineage>
</organism>
<dbReference type="Proteomes" id="UP000761534">
    <property type="component" value="Unassembled WGS sequence"/>
</dbReference>
<feature type="transmembrane region" description="Helical" evidence="11">
    <location>
        <begin position="1013"/>
        <end position="1035"/>
    </location>
</feature>
<feature type="domain" description="ABC transmembrane type-1" evidence="13">
    <location>
        <begin position="104"/>
        <end position="395"/>
    </location>
</feature>
<evidence type="ECO:0000256" key="8">
    <source>
        <dbReference type="ARBA" id="ARBA00022989"/>
    </source>
</evidence>
<feature type="domain" description="ABC transporter" evidence="12">
    <location>
        <begin position="1078"/>
        <end position="1316"/>
    </location>
</feature>
<accession>A0A642V588</accession>
<dbReference type="OrthoDB" id="6500128at2759"/>
<dbReference type="GO" id="GO:0016887">
    <property type="term" value="F:ATP hydrolysis activity"/>
    <property type="evidence" value="ECO:0007669"/>
    <property type="project" value="InterPro"/>
</dbReference>
<dbReference type="InterPro" id="IPR029004">
    <property type="entry name" value="Ribosomal_eL28/Mak16"/>
</dbReference>
<dbReference type="Pfam" id="PF01778">
    <property type="entry name" value="Ribosomal_L28e"/>
    <property type="match status" value="1"/>
</dbReference>
<protein>
    <submittedName>
        <fullName evidence="14">Uncharacterized protein</fullName>
    </submittedName>
</protein>
<feature type="transmembrane region" description="Helical" evidence="11">
    <location>
        <begin position="100"/>
        <end position="124"/>
    </location>
</feature>
<dbReference type="Gene3D" id="1.20.1560.10">
    <property type="entry name" value="ABC transporter type 1, transmembrane domain"/>
    <property type="match status" value="1"/>
</dbReference>
<dbReference type="InterPro" id="IPR003593">
    <property type="entry name" value="AAA+_ATPase"/>
</dbReference>
<dbReference type="GO" id="GO:0005524">
    <property type="term" value="F:ATP binding"/>
    <property type="evidence" value="ECO:0007669"/>
    <property type="project" value="UniProtKB-KW"/>
</dbReference>
<evidence type="ECO:0000256" key="2">
    <source>
        <dbReference type="ARBA" id="ARBA00007577"/>
    </source>
</evidence>
<comment type="subcellular location">
    <subcellularLocation>
        <location evidence="1">Membrane</location>
        <topology evidence="1">Multi-pass membrane protein</topology>
    </subcellularLocation>
</comment>
<dbReference type="InterPro" id="IPR003439">
    <property type="entry name" value="ABC_transporter-like_ATP-bd"/>
</dbReference>
<dbReference type="Pfam" id="PF00005">
    <property type="entry name" value="ABC_tran"/>
    <property type="match status" value="2"/>
</dbReference>
<dbReference type="VEuPathDB" id="FungiDB:TRICI_002705"/>
<keyword evidence="15" id="KW-1185">Reference proteome</keyword>
<dbReference type="PANTHER" id="PTHR43394">
    <property type="entry name" value="ATP-DEPENDENT PERMEASE MDL1, MITOCHONDRIAL"/>
    <property type="match status" value="1"/>
</dbReference>
<feature type="transmembrane region" description="Helical" evidence="11">
    <location>
        <begin position="253"/>
        <end position="275"/>
    </location>
</feature>
<evidence type="ECO:0000256" key="9">
    <source>
        <dbReference type="ARBA" id="ARBA00023136"/>
    </source>
</evidence>
<evidence type="ECO:0000256" key="5">
    <source>
        <dbReference type="ARBA" id="ARBA00022692"/>
    </source>
</evidence>
<reference evidence="14" key="1">
    <citation type="journal article" date="2019" name="G3 (Bethesda)">
        <title>Genome Assemblies of Two Rare Opportunistic Yeast Pathogens: Diutina rugosa (syn. Candida rugosa) and Trichomonascus ciferrii (syn. Candida ciferrii).</title>
        <authorList>
            <person name="Mixao V."/>
            <person name="Saus E."/>
            <person name="Hansen A.P."/>
            <person name="Lass-Florl C."/>
            <person name="Gabaldon T."/>
        </authorList>
    </citation>
    <scope>NUCLEOTIDE SEQUENCE</scope>
    <source>
        <strain evidence="14">CBS 4856</strain>
    </source>
</reference>
<feature type="transmembrane region" description="Helical" evidence="11">
    <location>
        <begin position="898"/>
        <end position="919"/>
    </location>
</feature>
<dbReference type="InterPro" id="IPR011527">
    <property type="entry name" value="ABC1_TM_dom"/>
</dbReference>
<dbReference type="InterPro" id="IPR027417">
    <property type="entry name" value="P-loop_NTPase"/>
</dbReference>
<dbReference type="SUPFAM" id="SSF52540">
    <property type="entry name" value="P-loop containing nucleoside triphosphate hydrolases"/>
    <property type="match status" value="2"/>
</dbReference>
<keyword evidence="7" id="KW-0067">ATP-binding</keyword>
<feature type="transmembrane region" description="Helical" evidence="11">
    <location>
        <begin position="228"/>
        <end position="247"/>
    </location>
</feature>
<dbReference type="PANTHER" id="PTHR43394:SF1">
    <property type="entry name" value="ATP-BINDING CASSETTE SUB-FAMILY B MEMBER 10, MITOCHONDRIAL"/>
    <property type="match status" value="1"/>
</dbReference>
<proteinExistence type="inferred from homology"/>
<evidence type="ECO:0000256" key="1">
    <source>
        <dbReference type="ARBA" id="ARBA00004141"/>
    </source>
</evidence>
<feature type="compositionally biased region" description="Basic and acidic residues" evidence="10">
    <location>
        <begin position="13"/>
        <end position="26"/>
    </location>
</feature>
<feature type="region of interest" description="Disordered" evidence="10">
    <location>
        <begin position="675"/>
        <end position="702"/>
    </location>
</feature>
<dbReference type="InterPro" id="IPR039421">
    <property type="entry name" value="Type_1_exporter"/>
</dbReference>
<feature type="transmembrane region" description="Helical" evidence="11">
    <location>
        <begin position="869"/>
        <end position="892"/>
    </location>
</feature>
<dbReference type="GO" id="GO:0015421">
    <property type="term" value="F:ABC-type oligopeptide transporter activity"/>
    <property type="evidence" value="ECO:0007669"/>
    <property type="project" value="TreeGrafter"/>
</dbReference>
<dbReference type="Gene3D" id="3.40.50.300">
    <property type="entry name" value="P-loop containing nucleotide triphosphate hydrolases"/>
    <property type="match status" value="2"/>
</dbReference>
<feature type="region of interest" description="Disordered" evidence="10">
    <location>
        <begin position="1"/>
        <end position="69"/>
    </location>
</feature>
<feature type="transmembrane region" description="Helical" evidence="11">
    <location>
        <begin position="366"/>
        <end position="386"/>
    </location>
</feature>
<dbReference type="FunFam" id="3.40.50.300:FF:000251">
    <property type="entry name" value="ABC transporter B family member 19"/>
    <property type="match status" value="1"/>
</dbReference>
<dbReference type="FunFam" id="3.40.50.300:FF:000302">
    <property type="entry name" value="ATP-binding cassette subfamily B member 5"/>
    <property type="match status" value="1"/>
</dbReference>
<evidence type="ECO:0000256" key="3">
    <source>
        <dbReference type="ARBA" id="ARBA00022448"/>
    </source>
</evidence>